<dbReference type="InterPro" id="IPR051320">
    <property type="entry name" value="Viral_Replic_Matur_Polypro"/>
</dbReference>
<dbReference type="PROSITE" id="PS50878">
    <property type="entry name" value="RT_POL"/>
    <property type="match status" value="1"/>
</dbReference>
<feature type="non-terminal residue" evidence="9">
    <location>
        <position position="1"/>
    </location>
</feature>
<dbReference type="EMBL" id="QJKJ01008342">
    <property type="protein sequence ID" value="RDX80042.1"/>
    <property type="molecule type" value="Genomic_DNA"/>
</dbReference>
<dbReference type="Proteomes" id="UP000257109">
    <property type="component" value="Unassembled WGS sequence"/>
</dbReference>
<keyword evidence="4" id="KW-0540">Nuclease</keyword>
<sequence length="320" mass="37422">MKFPLVISKLKKSKSPWSCAVFFVNKQTELERGMPRLVINYKPLNQIEFGKIFSKFDMKSGYWQIQIKETDRYKTAFTVPFGQYEWNVMPFGLKNAPSEFQKIMNDIFNDYTKFTIVYIDDVLVFSDSIDQHFKHLQIFINIIKQNGLAVSQIKINLFQTKIRFLGHNIYQGIIIPIDRLIEFSNKFPNQILDKTQLQRFLGCLNYVGKFVPYLNHIVKPLHDRLKKNPPPWSDIQTQVVKDIKLKVQSIKCLYLPIPQAFKIIETDASDIGYDGILKQRVSIQEHVIAYASKHWNSAQQKYSTVKKEVLAIVLCISKFQ</sequence>
<dbReference type="GO" id="GO:0003964">
    <property type="term" value="F:RNA-directed DNA polymerase activity"/>
    <property type="evidence" value="ECO:0007669"/>
    <property type="project" value="UniProtKB-KW"/>
</dbReference>
<dbReference type="Pfam" id="PF17919">
    <property type="entry name" value="RT_RNaseH_2"/>
    <property type="match status" value="1"/>
</dbReference>
<evidence type="ECO:0000256" key="4">
    <source>
        <dbReference type="ARBA" id="ARBA00022722"/>
    </source>
</evidence>
<dbReference type="OrthoDB" id="1401424at2759"/>
<evidence type="ECO:0000256" key="5">
    <source>
        <dbReference type="ARBA" id="ARBA00022759"/>
    </source>
</evidence>
<evidence type="ECO:0000313" key="9">
    <source>
        <dbReference type="EMBL" id="RDX80042.1"/>
    </source>
</evidence>
<name>A0A371FP69_MUCPR</name>
<dbReference type="InterPro" id="IPR043502">
    <property type="entry name" value="DNA/RNA_pol_sf"/>
</dbReference>
<protein>
    <submittedName>
        <fullName evidence="9">Orf V</fullName>
    </submittedName>
</protein>
<evidence type="ECO:0000256" key="6">
    <source>
        <dbReference type="ARBA" id="ARBA00022801"/>
    </source>
</evidence>
<dbReference type="InterPro" id="IPR000477">
    <property type="entry name" value="RT_dom"/>
</dbReference>
<dbReference type="InterPro" id="IPR041577">
    <property type="entry name" value="RT_RNaseH_2"/>
</dbReference>
<keyword evidence="7" id="KW-0695">RNA-directed DNA polymerase</keyword>
<evidence type="ECO:0000256" key="3">
    <source>
        <dbReference type="ARBA" id="ARBA00022695"/>
    </source>
</evidence>
<dbReference type="PANTHER" id="PTHR33064">
    <property type="entry name" value="POL PROTEIN"/>
    <property type="match status" value="1"/>
</dbReference>
<dbReference type="Gene3D" id="3.30.70.270">
    <property type="match status" value="2"/>
</dbReference>
<dbReference type="CDD" id="cd01647">
    <property type="entry name" value="RT_LTR"/>
    <property type="match status" value="1"/>
</dbReference>
<keyword evidence="1" id="KW-0645">Protease</keyword>
<evidence type="ECO:0000313" key="10">
    <source>
        <dbReference type="Proteomes" id="UP000257109"/>
    </source>
</evidence>
<organism evidence="9 10">
    <name type="scientific">Mucuna pruriens</name>
    <name type="common">Velvet bean</name>
    <name type="synonym">Dolichos pruriens</name>
    <dbReference type="NCBI Taxonomy" id="157652"/>
    <lineage>
        <taxon>Eukaryota</taxon>
        <taxon>Viridiplantae</taxon>
        <taxon>Streptophyta</taxon>
        <taxon>Embryophyta</taxon>
        <taxon>Tracheophyta</taxon>
        <taxon>Spermatophyta</taxon>
        <taxon>Magnoliopsida</taxon>
        <taxon>eudicotyledons</taxon>
        <taxon>Gunneridae</taxon>
        <taxon>Pentapetalae</taxon>
        <taxon>rosids</taxon>
        <taxon>fabids</taxon>
        <taxon>Fabales</taxon>
        <taxon>Fabaceae</taxon>
        <taxon>Papilionoideae</taxon>
        <taxon>50 kb inversion clade</taxon>
        <taxon>NPAAA clade</taxon>
        <taxon>indigoferoid/millettioid clade</taxon>
        <taxon>Phaseoleae</taxon>
        <taxon>Mucuna</taxon>
    </lineage>
</organism>
<accession>A0A371FP69</accession>
<dbReference type="GO" id="GO:0008233">
    <property type="term" value="F:peptidase activity"/>
    <property type="evidence" value="ECO:0007669"/>
    <property type="project" value="UniProtKB-KW"/>
</dbReference>
<dbReference type="FunFam" id="3.10.10.10:FF:000007">
    <property type="entry name" value="Retrovirus-related Pol polyprotein from transposon 17.6-like Protein"/>
    <property type="match status" value="1"/>
</dbReference>
<dbReference type="AlphaFoldDB" id="A0A371FP69"/>
<reference evidence="9" key="1">
    <citation type="submission" date="2018-05" db="EMBL/GenBank/DDBJ databases">
        <title>Draft genome of Mucuna pruriens seed.</title>
        <authorList>
            <person name="Nnadi N.E."/>
            <person name="Vos R."/>
            <person name="Hasami M.H."/>
            <person name="Devisetty U.K."/>
            <person name="Aguiy J.C."/>
        </authorList>
    </citation>
    <scope>NUCLEOTIDE SEQUENCE [LARGE SCALE GENOMIC DNA]</scope>
    <source>
        <strain evidence="9">JCA_2017</strain>
    </source>
</reference>
<evidence type="ECO:0000256" key="2">
    <source>
        <dbReference type="ARBA" id="ARBA00022679"/>
    </source>
</evidence>
<evidence type="ECO:0000259" key="8">
    <source>
        <dbReference type="PROSITE" id="PS50878"/>
    </source>
</evidence>
<proteinExistence type="predicted"/>
<keyword evidence="6" id="KW-0378">Hydrolase</keyword>
<dbReference type="SUPFAM" id="SSF56672">
    <property type="entry name" value="DNA/RNA polymerases"/>
    <property type="match status" value="1"/>
</dbReference>
<feature type="domain" description="Reverse transcriptase" evidence="8">
    <location>
        <begin position="1"/>
        <end position="169"/>
    </location>
</feature>
<dbReference type="Gene3D" id="3.10.10.10">
    <property type="entry name" value="HIV Type 1 Reverse Transcriptase, subunit A, domain 1"/>
    <property type="match status" value="1"/>
</dbReference>
<comment type="caution">
    <text evidence="9">The sequence shown here is derived from an EMBL/GenBank/DDBJ whole genome shotgun (WGS) entry which is preliminary data.</text>
</comment>
<keyword evidence="10" id="KW-1185">Reference proteome</keyword>
<evidence type="ECO:0000256" key="1">
    <source>
        <dbReference type="ARBA" id="ARBA00022670"/>
    </source>
</evidence>
<gene>
    <name evidence="9" type="ORF">CR513_39453</name>
</gene>
<keyword evidence="3" id="KW-0548">Nucleotidyltransferase</keyword>
<dbReference type="GO" id="GO:0004519">
    <property type="term" value="F:endonuclease activity"/>
    <property type="evidence" value="ECO:0007669"/>
    <property type="project" value="UniProtKB-KW"/>
</dbReference>
<dbReference type="Pfam" id="PF00078">
    <property type="entry name" value="RVT_1"/>
    <property type="match status" value="1"/>
</dbReference>
<keyword evidence="5" id="KW-0255">Endonuclease</keyword>
<dbReference type="GO" id="GO:0006508">
    <property type="term" value="P:proteolysis"/>
    <property type="evidence" value="ECO:0007669"/>
    <property type="project" value="UniProtKB-KW"/>
</dbReference>
<dbReference type="PANTHER" id="PTHR33064:SF37">
    <property type="entry name" value="RIBONUCLEASE H"/>
    <property type="match status" value="1"/>
</dbReference>
<feature type="non-terminal residue" evidence="9">
    <location>
        <position position="320"/>
    </location>
</feature>
<keyword evidence="2" id="KW-0808">Transferase</keyword>
<evidence type="ECO:0000256" key="7">
    <source>
        <dbReference type="ARBA" id="ARBA00022918"/>
    </source>
</evidence>
<dbReference type="InterPro" id="IPR043128">
    <property type="entry name" value="Rev_trsase/Diguanyl_cyclase"/>
</dbReference>